<evidence type="ECO:0000313" key="4">
    <source>
        <dbReference type="EMBL" id="EFZ38320.1"/>
    </source>
</evidence>
<feature type="transmembrane region" description="Helical" evidence="2">
    <location>
        <begin position="14"/>
        <end position="33"/>
    </location>
</feature>
<protein>
    <submittedName>
        <fullName evidence="4">PASTA domain protein</fullName>
    </submittedName>
</protein>
<dbReference type="STRING" id="28134.SAMN05444288_0186"/>
<evidence type="ECO:0000259" key="3">
    <source>
        <dbReference type="PROSITE" id="PS51178"/>
    </source>
</evidence>
<evidence type="ECO:0000256" key="1">
    <source>
        <dbReference type="SAM" id="MobiDB-lite"/>
    </source>
</evidence>
<dbReference type="SMART" id="SM00740">
    <property type="entry name" value="PASTA"/>
    <property type="match status" value="1"/>
</dbReference>
<keyword evidence="2" id="KW-0472">Membrane</keyword>
<dbReference type="Gene3D" id="3.30.10.20">
    <property type="match status" value="1"/>
</dbReference>
<reference evidence="4" key="1">
    <citation type="submission" date="2011-01" db="EMBL/GenBank/DDBJ databases">
        <authorList>
            <person name="Muzny D."/>
            <person name="Qin X."/>
            <person name="Buhay C."/>
            <person name="Dugan-Rocha S."/>
            <person name="Ding Y."/>
            <person name="Chen G."/>
            <person name="Hawes A."/>
            <person name="Holder M."/>
            <person name="Jhangiani S."/>
            <person name="Johnson A."/>
            <person name="Khan Z."/>
            <person name="Li Z."/>
            <person name="Liu W."/>
            <person name="Liu X."/>
            <person name="Perez L."/>
            <person name="Shen H."/>
            <person name="Wang Q."/>
            <person name="Watt J."/>
            <person name="Xi L."/>
            <person name="Xin Y."/>
            <person name="Zhou J."/>
            <person name="Deng J."/>
            <person name="Jiang H."/>
            <person name="Liu Y."/>
            <person name="Qu J."/>
            <person name="Song X.-Z."/>
            <person name="Zhang L."/>
            <person name="Villasana D."/>
            <person name="Johnson A."/>
            <person name="Liu J."/>
            <person name="Liyanage D."/>
            <person name="Lorensuhewa L."/>
            <person name="Robinson T."/>
            <person name="Song A."/>
            <person name="Song B.-B."/>
            <person name="Dinh H."/>
            <person name="Thornton R."/>
            <person name="Coyle M."/>
            <person name="Francisco L."/>
            <person name="Jackson L."/>
            <person name="Javaid M."/>
            <person name="Korchina V."/>
            <person name="Kovar C."/>
            <person name="Mata R."/>
            <person name="Mathew T."/>
            <person name="Ngo R."/>
            <person name="Nguyen L."/>
            <person name="Nguyen N."/>
            <person name="Okwuonu G."/>
            <person name="Ongeri F."/>
            <person name="Pham C."/>
            <person name="Simmons D."/>
            <person name="Wilczek-Boney K."/>
            <person name="Hale W."/>
            <person name="Jakkamsetti A."/>
            <person name="Pham P."/>
            <person name="Ruth R."/>
            <person name="San Lucas F."/>
            <person name="Warren J."/>
            <person name="Zhang J."/>
            <person name="Zhao Z."/>
            <person name="Zhou C."/>
            <person name="Zhu D."/>
            <person name="Lee S."/>
            <person name="Bess C."/>
            <person name="Blankenburg K."/>
            <person name="Forbes L."/>
            <person name="Fu Q."/>
            <person name="Gubbala S."/>
            <person name="Hirani K."/>
            <person name="Jayaseelan J.C."/>
            <person name="Lara F."/>
            <person name="Munidasa M."/>
            <person name="Palculict T."/>
            <person name="Patil S."/>
            <person name="Pu L.-L."/>
            <person name="Saada N."/>
            <person name="Tang L."/>
            <person name="Weissenberger G."/>
            <person name="Zhu Y."/>
            <person name="Hemphill L."/>
            <person name="Shang Y."/>
            <person name="Youmans B."/>
            <person name="Ayvaz T."/>
            <person name="Ross M."/>
            <person name="Santibanez J."/>
            <person name="Aqrawi P."/>
            <person name="Gross S."/>
            <person name="Joshi V."/>
            <person name="Fowler G."/>
            <person name="Nazareth L."/>
            <person name="Reid J."/>
            <person name="Worley K."/>
            <person name="Petrosino J."/>
            <person name="Highlander S."/>
            <person name="Gibbs R."/>
        </authorList>
    </citation>
    <scope>NUCLEOTIDE SEQUENCE [LARGE SCALE GENOMIC DNA]</scope>
    <source>
        <strain evidence="4">ATCC 33269</strain>
    </source>
</reference>
<dbReference type="PROSITE" id="PS51178">
    <property type="entry name" value="PASTA"/>
    <property type="match status" value="1"/>
</dbReference>
<name>E7RLF5_9BACT</name>
<gene>
    <name evidence="4" type="ORF">HMPREF0663_10689</name>
</gene>
<accession>E7RLF5</accession>
<comment type="caution">
    <text evidence="4">The sequence shown here is derived from an EMBL/GenBank/DDBJ whole genome shotgun (WGS) entry which is preliminary data.</text>
</comment>
<dbReference type="CDD" id="cd06577">
    <property type="entry name" value="PASTA_pknB"/>
    <property type="match status" value="1"/>
</dbReference>
<dbReference type="SUPFAM" id="SSF54184">
    <property type="entry name" value="Penicillin-binding protein 2x (pbp-2x), c-terminal domain"/>
    <property type="match status" value="1"/>
</dbReference>
<feature type="compositionally biased region" description="Polar residues" evidence="1">
    <location>
        <begin position="214"/>
        <end position="225"/>
    </location>
</feature>
<dbReference type="Pfam" id="PF03793">
    <property type="entry name" value="PASTA"/>
    <property type="match status" value="1"/>
</dbReference>
<dbReference type="AlphaFoldDB" id="E7RLF5"/>
<feature type="compositionally biased region" description="Acidic residues" evidence="1">
    <location>
        <begin position="201"/>
        <end position="212"/>
    </location>
</feature>
<organism evidence="4 5">
    <name type="scientific">Hoylesella oralis ATCC 33269</name>
    <dbReference type="NCBI Taxonomy" id="873533"/>
    <lineage>
        <taxon>Bacteria</taxon>
        <taxon>Pseudomonadati</taxon>
        <taxon>Bacteroidota</taxon>
        <taxon>Bacteroidia</taxon>
        <taxon>Bacteroidales</taxon>
        <taxon>Prevotellaceae</taxon>
        <taxon>Hoylesella</taxon>
    </lineage>
</organism>
<keyword evidence="2" id="KW-1133">Transmembrane helix</keyword>
<keyword evidence="5" id="KW-1185">Reference proteome</keyword>
<evidence type="ECO:0000313" key="5">
    <source>
        <dbReference type="Proteomes" id="UP000005580"/>
    </source>
</evidence>
<proteinExistence type="predicted"/>
<dbReference type="RefSeq" id="WP_004369407.1">
    <property type="nucleotide sequence ID" value="NZ_GL833119.1"/>
</dbReference>
<feature type="region of interest" description="Disordered" evidence="1">
    <location>
        <begin position="185"/>
        <end position="246"/>
    </location>
</feature>
<dbReference type="InterPro" id="IPR005543">
    <property type="entry name" value="PASTA_dom"/>
</dbReference>
<dbReference type="Proteomes" id="UP000005580">
    <property type="component" value="Unassembled WGS sequence"/>
</dbReference>
<dbReference type="EMBL" id="AEPE02000002">
    <property type="protein sequence ID" value="EFZ38320.1"/>
    <property type="molecule type" value="Genomic_DNA"/>
</dbReference>
<feature type="domain" description="PASTA" evidence="3">
    <location>
        <begin position="44"/>
        <end position="110"/>
    </location>
</feature>
<keyword evidence="2" id="KW-0812">Transmembrane</keyword>
<dbReference type="eggNOG" id="COG2815">
    <property type="taxonomic scope" value="Bacteria"/>
</dbReference>
<sequence>MKSSEFVGKFKSKYLWGNLAAMALVVILLCMGLKYGLKLYTHHGESIAIPDIRNKQLSDAERILDNLGLQVVVTDTGYVKTLPPKTVLAQTPGAGEHVKSGHIVYLTINASHSPTIALPDVIDNSSLREAMAKLTAMGFKLGEPKYIPGERDWVYGILVHGKNVATGDRISIEDLLVILAGNGERDSSEDVDYVGPAYSNFEEDNGDVDEFQEITGTEEQPTTVPSESKKGEKEQEQKTDKKSNQK</sequence>
<dbReference type="HOGENOM" id="CLU_061566_3_0_10"/>
<feature type="compositionally biased region" description="Basic and acidic residues" evidence="1">
    <location>
        <begin position="227"/>
        <end position="246"/>
    </location>
</feature>
<evidence type="ECO:0000256" key="2">
    <source>
        <dbReference type="SAM" id="Phobius"/>
    </source>
</evidence>